<dbReference type="InterPro" id="IPR000073">
    <property type="entry name" value="AB_hydrolase_1"/>
</dbReference>
<dbReference type="Pfam" id="PF12697">
    <property type="entry name" value="Abhydrolase_6"/>
    <property type="match status" value="1"/>
</dbReference>
<dbReference type="RefSeq" id="WP_164535594.1">
    <property type="nucleotide sequence ID" value="NZ_JAALFG010000006.1"/>
</dbReference>
<protein>
    <submittedName>
        <fullName evidence="2">Alpha/beta fold hydrolase</fullName>
    </submittedName>
</protein>
<dbReference type="Gene3D" id="3.40.50.1820">
    <property type="entry name" value="alpha/beta hydrolase"/>
    <property type="match status" value="1"/>
</dbReference>
<dbReference type="SUPFAM" id="SSF53474">
    <property type="entry name" value="alpha/beta-Hydrolases"/>
    <property type="match status" value="1"/>
</dbReference>
<proteinExistence type="predicted"/>
<reference evidence="2 3" key="1">
    <citation type="submission" date="2020-02" db="EMBL/GenBank/DDBJ databases">
        <authorList>
            <person name="Khan S.A."/>
            <person name="Jeon C.O."/>
            <person name="Chun B.H."/>
        </authorList>
    </citation>
    <scope>NUCLEOTIDE SEQUENCE [LARGE SCALE GENOMIC DNA]</scope>
    <source>
        <strain evidence="2 3">H239</strain>
    </source>
</reference>
<accession>A0A6M1SIP4</accession>
<dbReference type="InterPro" id="IPR050471">
    <property type="entry name" value="AB_hydrolase"/>
</dbReference>
<keyword evidence="2" id="KW-0378">Hydrolase</keyword>
<reference evidence="2 3" key="2">
    <citation type="submission" date="2020-03" db="EMBL/GenBank/DDBJ databases">
        <title>Devosia chinhatensis sp. nov., isolated from a hexachlorocyclohexane (HCH) dump site in India.</title>
        <authorList>
            <person name="Kumar M."/>
            <person name="Lal R."/>
        </authorList>
    </citation>
    <scope>NUCLEOTIDE SEQUENCE [LARGE SCALE GENOMIC DNA]</scope>
    <source>
        <strain evidence="2 3">H239</strain>
    </source>
</reference>
<comment type="caution">
    <text evidence="2">The sequence shown here is derived from an EMBL/GenBank/DDBJ whole genome shotgun (WGS) entry which is preliminary data.</text>
</comment>
<dbReference type="EMBL" id="JAALFG010000006">
    <property type="protein sequence ID" value="NGP19337.1"/>
    <property type="molecule type" value="Genomic_DNA"/>
</dbReference>
<keyword evidence="3" id="KW-1185">Reference proteome</keyword>
<dbReference type="PANTHER" id="PTHR43433">
    <property type="entry name" value="HYDROLASE, ALPHA/BETA FOLD FAMILY PROTEIN"/>
    <property type="match status" value="1"/>
</dbReference>
<evidence type="ECO:0000313" key="2">
    <source>
        <dbReference type="EMBL" id="NGP19337.1"/>
    </source>
</evidence>
<sequence length="229" mass="24433">MQPLVLLPGLRCDAHLWHAVAAGLADLAAPTVPDLTLDDTIAGMAERVLVSAPDRFALAGLSMGGYVALEIMRQAPWRVTHLALMDTSARPDTEERKTARRAEMALVAQGKASLVSRTSLPNILAARHVDGPVGNAVHDMAMRLGDAAYFRQQEAIMGRADSRPLLASIRVPTLVGVGAEDRLTPPELAEEMAAAIPDAELVVFPEAGHVSTLENPMAVIIAMRAWLAK</sequence>
<dbReference type="PANTHER" id="PTHR43433:SF4">
    <property type="entry name" value="NON-HEME CHLOROPEROXIDASE-RELATED"/>
    <property type="match status" value="1"/>
</dbReference>
<evidence type="ECO:0000313" key="3">
    <source>
        <dbReference type="Proteomes" id="UP000474802"/>
    </source>
</evidence>
<dbReference type="GO" id="GO:0016787">
    <property type="term" value="F:hydrolase activity"/>
    <property type="evidence" value="ECO:0007669"/>
    <property type="project" value="UniProtKB-KW"/>
</dbReference>
<dbReference type="Proteomes" id="UP000474802">
    <property type="component" value="Unassembled WGS sequence"/>
</dbReference>
<name>A0A6M1SIP4_9HYPH</name>
<dbReference type="InterPro" id="IPR029058">
    <property type="entry name" value="AB_hydrolase_fold"/>
</dbReference>
<dbReference type="PRINTS" id="PR00111">
    <property type="entry name" value="ABHYDROLASE"/>
</dbReference>
<feature type="domain" description="AB hydrolase-1" evidence="1">
    <location>
        <begin position="4"/>
        <end position="220"/>
    </location>
</feature>
<dbReference type="AlphaFoldDB" id="A0A6M1SIP4"/>
<evidence type="ECO:0000259" key="1">
    <source>
        <dbReference type="Pfam" id="PF12697"/>
    </source>
</evidence>
<gene>
    <name evidence="2" type="ORF">G5575_18350</name>
</gene>
<organism evidence="2 3">
    <name type="scientific">Devosia aurantiaca</name>
    <dbReference type="NCBI Taxonomy" id="2714858"/>
    <lineage>
        <taxon>Bacteria</taxon>
        <taxon>Pseudomonadati</taxon>
        <taxon>Pseudomonadota</taxon>
        <taxon>Alphaproteobacteria</taxon>
        <taxon>Hyphomicrobiales</taxon>
        <taxon>Devosiaceae</taxon>
        <taxon>Devosia</taxon>
    </lineage>
</organism>